<evidence type="ECO:0000313" key="3">
    <source>
        <dbReference type="Proteomes" id="UP000784294"/>
    </source>
</evidence>
<dbReference type="EMBL" id="CAAALY010017352">
    <property type="protein sequence ID" value="VEL13296.1"/>
    <property type="molecule type" value="Genomic_DNA"/>
</dbReference>
<comment type="caution">
    <text evidence="2">The sequence shown here is derived from an EMBL/GenBank/DDBJ whole genome shotgun (WGS) entry which is preliminary data.</text>
</comment>
<sequence>MWLCQHLIRLAHRFTSNQRQPLVPSPTSGPYSLPFTPQPTPTPCLKSAFGWAGVCYTITIALTDRLSSLRFICSSIHTHTHAHTHRPMSAGATNNDTWGRRRVVTREPVAESWTDGLSGGFRTHTVSSAVLAILSKAEQRIAAFRVDSFEVLAERGGLVRDKEVGEPSRVERGERRGVWCTGLGGARGKREIKSARQPELVPRASGD</sequence>
<evidence type="ECO:0000313" key="2">
    <source>
        <dbReference type="EMBL" id="VEL13296.1"/>
    </source>
</evidence>
<feature type="region of interest" description="Disordered" evidence="1">
    <location>
        <begin position="187"/>
        <end position="207"/>
    </location>
</feature>
<dbReference type="AlphaFoldDB" id="A0A3S5B4X2"/>
<evidence type="ECO:0000256" key="1">
    <source>
        <dbReference type="SAM" id="MobiDB-lite"/>
    </source>
</evidence>
<name>A0A3S5B4X2_9PLAT</name>
<gene>
    <name evidence="2" type="ORF">PXEA_LOCUS6736</name>
</gene>
<proteinExistence type="predicted"/>
<keyword evidence="3" id="KW-1185">Reference proteome</keyword>
<dbReference type="Proteomes" id="UP000784294">
    <property type="component" value="Unassembled WGS sequence"/>
</dbReference>
<organism evidence="2 3">
    <name type="scientific">Protopolystoma xenopodis</name>
    <dbReference type="NCBI Taxonomy" id="117903"/>
    <lineage>
        <taxon>Eukaryota</taxon>
        <taxon>Metazoa</taxon>
        <taxon>Spiralia</taxon>
        <taxon>Lophotrochozoa</taxon>
        <taxon>Platyhelminthes</taxon>
        <taxon>Monogenea</taxon>
        <taxon>Polyopisthocotylea</taxon>
        <taxon>Polystomatidea</taxon>
        <taxon>Polystomatidae</taxon>
        <taxon>Protopolystoma</taxon>
    </lineage>
</organism>
<reference evidence="2" key="1">
    <citation type="submission" date="2018-11" db="EMBL/GenBank/DDBJ databases">
        <authorList>
            <consortium name="Pathogen Informatics"/>
        </authorList>
    </citation>
    <scope>NUCLEOTIDE SEQUENCE</scope>
</reference>
<accession>A0A3S5B4X2</accession>
<protein>
    <submittedName>
        <fullName evidence="2">Uncharacterized protein</fullName>
    </submittedName>
</protein>